<dbReference type="GO" id="GO:0043810">
    <property type="term" value="F:ornithine-acyl [acyl carrier protein] N-acyltransferase activity"/>
    <property type="evidence" value="ECO:0007669"/>
    <property type="project" value="UniProtKB-EC"/>
</dbReference>
<evidence type="ECO:0000256" key="4">
    <source>
        <dbReference type="ARBA" id="ARBA00023098"/>
    </source>
</evidence>
<dbReference type="AlphaFoldDB" id="A0A011VGE3"/>
<evidence type="ECO:0000313" key="11">
    <source>
        <dbReference type="EMBL" id="MBE0561183.1"/>
    </source>
</evidence>
<dbReference type="EC" id="2.3.2.30" evidence="7"/>
<comment type="pathway">
    <text evidence="1">Lipid metabolism.</text>
</comment>
<dbReference type="Proteomes" id="UP000642265">
    <property type="component" value="Unassembled WGS sequence"/>
</dbReference>
<dbReference type="SUPFAM" id="SSF55729">
    <property type="entry name" value="Acyl-CoA N-acyltransferases (Nat)"/>
    <property type="match status" value="1"/>
</dbReference>
<proteinExistence type="inferred from homology"/>
<evidence type="ECO:0000256" key="2">
    <source>
        <dbReference type="ARBA" id="ARBA00022516"/>
    </source>
</evidence>
<reference evidence="11" key="1">
    <citation type="submission" date="2020-09" db="EMBL/GenBank/DDBJ databases">
        <authorList>
            <person name="Dalcin Martins P."/>
        </authorList>
    </citation>
    <scope>NUCLEOTIDE SEQUENCE</scope>
    <source>
        <strain evidence="11">MAG47</strain>
    </source>
</reference>
<name>A0A011VGE3_BRUAN</name>
<keyword evidence="4" id="KW-0443">Lipid metabolism</keyword>
<dbReference type="RefSeq" id="WP_029375852.1">
    <property type="nucleotide sequence ID" value="NZ_CP008820.1"/>
</dbReference>
<dbReference type="GO" id="GO:0006629">
    <property type="term" value="P:lipid metabolic process"/>
    <property type="evidence" value="ECO:0007669"/>
    <property type="project" value="UniProtKB-KW"/>
</dbReference>
<evidence type="ECO:0000256" key="5">
    <source>
        <dbReference type="ARBA" id="ARBA00023315"/>
    </source>
</evidence>
<comment type="similarity">
    <text evidence="6">Belongs to the acetyltransferase family. OlsB subfamily.</text>
</comment>
<dbReference type="KEGG" id="oah:DR92_87"/>
<comment type="function">
    <text evidence="9">Catalyzes the first step in the biosynthesis of ornithine lipids, which are phosphorus-free membrane lipids. Catalyzes the 3-hydroxyacyl-acyl carrier protein-dependent acylation of ornithine to form lyso-ornithine lipid (LOL).</text>
</comment>
<evidence type="ECO:0000256" key="1">
    <source>
        <dbReference type="ARBA" id="ARBA00005189"/>
    </source>
</evidence>
<evidence type="ECO:0000313" key="12">
    <source>
        <dbReference type="Proteomes" id="UP000642265"/>
    </source>
</evidence>
<dbReference type="PANTHER" id="PTHR37323">
    <property type="entry name" value="GCN5-RELATED N-ACETYLTRANSFERASE"/>
    <property type="match status" value="1"/>
</dbReference>
<reference evidence="11" key="2">
    <citation type="submission" date="2020-10" db="EMBL/GenBank/DDBJ databases">
        <title>Enrichment of novel Verrucomicrobia, Bacteroidetes and Krumholzibacteria in an oxygen-limited, methane- and iron-fed bioreactor inoculated with Bothnian Sea sediments.</title>
        <authorList>
            <person name="Martins P.D."/>
            <person name="de Jong A."/>
            <person name="Lenstra W.K."/>
            <person name="van Helmond N.A.G.M."/>
            <person name="Slomp C.P."/>
            <person name="Jetten M.S.M."/>
            <person name="Welte C.U."/>
            <person name="Rasigraf O."/>
        </authorList>
    </citation>
    <scope>NUCLEOTIDE SEQUENCE</scope>
    <source>
        <strain evidence="11">MAG47</strain>
    </source>
</reference>
<keyword evidence="2" id="KW-0444">Lipid biosynthesis</keyword>
<evidence type="ECO:0000256" key="10">
    <source>
        <dbReference type="ARBA" id="ARBA00047785"/>
    </source>
</evidence>
<evidence type="ECO:0000256" key="8">
    <source>
        <dbReference type="ARBA" id="ARBA00039866"/>
    </source>
</evidence>
<evidence type="ECO:0000256" key="3">
    <source>
        <dbReference type="ARBA" id="ARBA00022679"/>
    </source>
</evidence>
<organism evidence="11 12">
    <name type="scientific">Brucella anthropi</name>
    <name type="common">Ochrobactrum anthropi</name>
    <dbReference type="NCBI Taxonomy" id="529"/>
    <lineage>
        <taxon>Bacteria</taxon>
        <taxon>Pseudomonadati</taxon>
        <taxon>Pseudomonadota</taxon>
        <taxon>Alphaproteobacteria</taxon>
        <taxon>Hyphomicrobiales</taxon>
        <taxon>Brucellaceae</taxon>
        <taxon>Brucella/Ochrobactrum group</taxon>
        <taxon>Brucella</taxon>
    </lineage>
</organism>
<evidence type="ECO:0000256" key="7">
    <source>
        <dbReference type="ARBA" id="ARBA00039058"/>
    </source>
</evidence>
<comment type="caution">
    <text evidence="11">The sequence shown here is derived from an EMBL/GenBank/DDBJ whole genome shotgun (WGS) entry which is preliminary data.</text>
</comment>
<keyword evidence="5" id="KW-0012">Acyltransferase</keyword>
<dbReference type="Pfam" id="PF13444">
    <property type="entry name" value="Acetyltransf_5"/>
    <property type="match status" value="1"/>
</dbReference>
<sequence length="297" mass="33383">MTVLLGMDQQIIDDTVMSGLEAQQALFASNGDPIVLGRIGSLEVRLANSREAVEAAQELRFRVFFDEMGARRESIEAVELRDADRFDAICDHLLVYDTALPVPEHQQIVGTYRLMRSDQAEQALGFYSADEYDVQRLALSRPNLRLLELGRSCVKAEYRSKRTVELLWQGAWAYCRRHSIDVMFGCASFHGAVPAAHALGLSFLHHNCRATDDWDVRALPNRYQAMDLMPKEAINNKVALFSMPPLVKGYLRLGAMIGDGAVIDEAFGTTDVFIILPIERISSRYITYYGAEANRFV</sequence>
<dbReference type="InterPro" id="IPR016181">
    <property type="entry name" value="Acyl_CoA_acyltransferase"/>
</dbReference>
<dbReference type="EMBL" id="JACZKO010000033">
    <property type="protein sequence ID" value="MBE0561183.1"/>
    <property type="molecule type" value="Genomic_DNA"/>
</dbReference>
<comment type="catalytic activity">
    <reaction evidence="10">
        <text>a (3R)-hydroxyacyl-[ACP] + L-ornithine = a lyso-ornithine lipid + holo-[ACP] + H(+)</text>
        <dbReference type="Rhea" id="RHEA:20633"/>
        <dbReference type="Rhea" id="RHEA-COMP:9685"/>
        <dbReference type="Rhea" id="RHEA-COMP:9945"/>
        <dbReference type="ChEBI" id="CHEBI:15378"/>
        <dbReference type="ChEBI" id="CHEBI:46911"/>
        <dbReference type="ChEBI" id="CHEBI:64479"/>
        <dbReference type="ChEBI" id="CHEBI:78827"/>
        <dbReference type="ChEBI" id="CHEBI:138482"/>
        <dbReference type="EC" id="2.3.2.30"/>
    </reaction>
    <physiologicalReaction direction="left-to-right" evidence="10">
        <dbReference type="Rhea" id="RHEA:20634"/>
    </physiologicalReaction>
</comment>
<dbReference type="GeneID" id="61316384"/>
<gene>
    <name evidence="11" type="ORF">IH622_10305</name>
</gene>
<keyword evidence="3 11" id="KW-0808">Transferase</keyword>
<dbReference type="PANTHER" id="PTHR37323:SF1">
    <property type="entry name" value="L-ORNITHINE N(ALPHA)-ACYLTRANSFERASE"/>
    <property type="match status" value="1"/>
</dbReference>
<dbReference type="InterPro" id="IPR052351">
    <property type="entry name" value="Ornithine_N-alpha-AT"/>
</dbReference>
<protein>
    <recommendedName>
        <fullName evidence="8">L-ornithine N(alpha)-acyltransferase</fullName>
        <ecNumber evidence="7">2.3.2.30</ecNumber>
    </recommendedName>
</protein>
<evidence type="ECO:0000256" key="9">
    <source>
        <dbReference type="ARBA" id="ARBA00045724"/>
    </source>
</evidence>
<accession>A0A011VGE3</accession>
<dbReference type="Gene3D" id="3.40.630.30">
    <property type="match status" value="1"/>
</dbReference>
<evidence type="ECO:0000256" key="6">
    <source>
        <dbReference type="ARBA" id="ARBA00038095"/>
    </source>
</evidence>